<reference evidence="5 6" key="1">
    <citation type="submission" date="2018-08" db="EMBL/GenBank/DDBJ databases">
        <title>Comamonas testosteroni strain SWCO2.</title>
        <authorList>
            <person name="Jiang N."/>
            <person name="Zhang X.Z."/>
        </authorList>
    </citation>
    <scope>NUCLEOTIDE SEQUENCE [LARGE SCALE GENOMIC DNA]</scope>
    <source>
        <strain evidence="5 6">SWCO2</strain>
    </source>
</reference>
<dbReference type="EMBL" id="QURR01000001">
    <property type="protein sequence ID" value="RGE47173.1"/>
    <property type="molecule type" value="Genomic_DNA"/>
</dbReference>
<dbReference type="OrthoDB" id="9766486at2"/>
<dbReference type="InterPro" id="IPR045851">
    <property type="entry name" value="AMP-bd_C_sf"/>
</dbReference>
<feature type="domain" description="AMP-dependent synthetase/ligase" evidence="3">
    <location>
        <begin position="8"/>
        <end position="379"/>
    </location>
</feature>
<dbReference type="PROSITE" id="PS00455">
    <property type="entry name" value="AMP_BINDING"/>
    <property type="match status" value="1"/>
</dbReference>
<dbReference type="Gene3D" id="3.30.300.30">
    <property type="match status" value="1"/>
</dbReference>
<dbReference type="InterPro" id="IPR042099">
    <property type="entry name" value="ANL_N_sf"/>
</dbReference>
<sequence>MTEGQALRQAAQQQPQRLALVEKVPQGWASLTGAGQTDRRWTYAQLLQDAEACAGWLLRRYEGGQRICLWAPNVPEWVILQYGASLAGLVLVTANPALRTQELSYVLQQSDSCALFHVDEFRGSDMAAMAHAACEGLQRIDVISLSGWLAQVREEAAHHTMQLPEVDPRSAAQIQYTSGTTGNPKGAMLHHMGLVTNASYVAARARQASEVYISPMPLFHTAGSVMSVLGCVTTQSTLVLITAFDPDLVLRAVVEEGGTRVGGVPTMLLALMELQKHKRYDLSTLKLVMSGGAPVPVALTERVRSELGCDLVTVYGQTELSPVVCQTAPEDSAEDKAQTAGRPLWQLEVRIAGPDGQVLPIGEEGEIQARGYQSMLRYFGQPEATAQTLLPDGWLRTGDLGTMDERGFCKVTGRLKDMIIRGGENIYPAQVEGILMKHPSIGDVAVFGLPDALWGEQVAAAVRFKPDASPCSSEDLHQFCRQFIAPHKAPQTWFVCDDFPLTGSGKVQKFRLRELAAQQALKTL</sequence>
<dbReference type="PANTHER" id="PTHR43201">
    <property type="entry name" value="ACYL-COA SYNTHETASE"/>
    <property type="match status" value="1"/>
</dbReference>
<accession>A0A373FSL1</accession>
<feature type="domain" description="AMP-binding enzyme C-terminal" evidence="4">
    <location>
        <begin position="431"/>
        <end position="506"/>
    </location>
</feature>
<dbReference type="AlphaFoldDB" id="A0A373FSL1"/>
<dbReference type="Pfam" id="PF13193">
    <property type="entry name" value="AMP-binding_C"/>
    <property type="match status" value="1"/>
</dbReference>
<comment type="caution">
    <text evidence="5">The sequence shown here is derived from an EMBL/GenBank/DDBJ whole genome shotgun (WGS) entry which is preliminary data.</text>
</comment>
<dbReference type="FunFam" id="3.30.300.30:FF:000008">
    <property type="entry name" value="2,3-dihydroxybenzoate-AMP ligase"/>
    <property type="match status" value="1"/>
</dbReference>
<dbReference type="PANTHER" id="PTHR43201:SF5">
    <property type="entry name" value="MEDIUM-CHAIN ACYL-COA LIGASE ACSF2, MITOCHONDRIAL"/>
    <property type="match status" value="1"/>
</dbReference>
<dbReference type="InterPro" id="IPR000873">
    <property type="entry name" value="AMP-dep_synth/lig_dom"/>
</dbReference>
<dbReference type="SUPFAM" id="SSF56801">
    <property type="entry name" value="Acetyl-CoA synthetase-like"/>
    <property type="match status" value="1"/>
</dbReference>
<dbReference type="GO" id="GO:0031956">
    <property type="term" value="F:medium-chain fatty acid-CoA ligase activity"/>
    <property type="evidence" value="ECO:0007669"/>
    <property type="project" value="TreeGrafter"/>
</dbReference>
<evidence type="ECO:0000313" key="6">
    <source>
        <dbReference type="Proteomes" id="UP000261948"/>
    </source>
</evidence>
<dbReference type="GO" id="GO:0006631">
    <property type="term" value="P:fatty acid metabolic process"/>
    <property type="evidence" value="ECO:0007669"/>
    <property type="project" value="TreeGrafter"/>
</dbReference>
<name>A0A373FSL1_COMTE</name>
<evidence type="ECO:0000256" key="1">
    <source>
        <dbReference type="ARBA" id="ARBA00006432"/>
    </source>
</evidence>
<evidence type="ECO:0000259" key="4">
    <source>
        <dbReference type="Pfam" id="PF13193"/>
    </source>
</evidence>
<protein>
    <submittedName>
        <fullName evidence="5">Long-chain fatty acid--CoA ligase</fullName>
    </submittedName>
</protein>
<keyword evidence="6" id="KW-1185">Reference proteome</keyword>
<dbReference type="Gene3D" id="3.40.50.12780">
    <property type="entry name" value="N-terminal domain of ligase-like"/>
    <property type="match status" value="1"/>
</dbReference>
<organism evidence="5 6">
    <name type="scientific">Comamonas testosteroni</name>
    <name type="common">Pseudomonas testosteroni</name>
    <dbReference type="NCBI Taxonomy" id="285"/>
    <lineage>
        <taxon>Bacteria</taxon>
        <taxon>Pseudomonadati</taxon>
        <taxon>Pseudomonadota</taxon>
        <taxon>Betaproteobacteria</taxon>
        <taxon>Burkholderiales</taxon>
        <taxon>Comamonadaceae</taxon>
        <taxon>Comamonas</taxon>
    </lineage>
</organism>
<gene>
    <name evidence="5" type="ORF">DZC30_01610</name>
</gene>
<evidence type="ECO:0000313" key="5">
    <source>
        <dbReference type="EMBL" id="RGE47173.1"/>
    </source>
</evidence>
<comment type="similarity">
    <text evidence="1">Belongs to the ATP-dependent AMP-binding enzyme family.</text>
</comment>
<dbReference type="Pfam" id="PF00501">
    <property type="entry name" value="AMP-binding"/>
    <property type="match status" value="1"/>
</dbReference>
<evidence type="ECO:0000256" key="2">
    <source>
        <dbReference type="ARBA" id="ARBA00022598"/>
    </source>
</evidence>
<dbReference type="Proteomes" id="UP000261948">
    <property type="component" value="Unassembled WGS sequence"/>
</dbReference>
<dbReference type="InterPro" id="IPR025110">
    <property type="entry name" value="AMP-bd_C"/>
</dbReference>
<dbReference type="InterPro" id="IPR020845">
    <property type="entry name" value="AMP-binding_CS"/>
</dbReference>
<evidence type="ECO:0000259" key="3">
    <source>
        <dbReference type="Pfam" id="PF00501"/>
    </source>
</evidence>
<keyword evidence="2 5" id="KW-0436">Ligase</keyword>
<proteinExistence type="inferred from homology"/>